<name>A0A814WYR5_9BILA</name>
<keyword evidence="9" id="KW-0407">Ion channel</keyword>
<evidence type="ECO:0000313" key="12">
    <source>
        <dbReference type="EMBL" id="CAF3972468.1"/>
    </source>
</evidence>
<dbReference type="GO" id="GO:0098794">
    <property type="term" value="C:postsynapse"/>
    <property type="evidence" value="ECO:0007669"/>
    <property type="project" value="GOC"/>
</dbReference>
<evidence type="ECO:0000256" key="9">
    <source>
        <dbReference type="ARBA" id="ARBA00023303"/>
    </source>
</evidence>
<reference evidence="11" key="1">
    <citation type="submission" date="2021-02" db="EMBL/GenBank/DDBJ databases">
        <authorList>
            <person name="Nowell W R."/>
        </authorList>
    </citation>
    <scope>NUCLEOTIDE SEQUENCE</scope>
</reference>
<comment type="subcellular location">
    <subcellularLocation>
        <location evidence="1">Endomembrane system</location>
    </subcellularLocation>
</comment>
<organism evidence="11 13">
    <name type="scientific">Didymodactylos carnosus</name>
    <dbReference type="NCBI Taxonomy" id="1234261"/>
    <lineage>
        <taxon>Eukaryota</taxon>
        <taxon>Metazoa</taxon>
        <taxon>Spiralia</taxon>
        <taxon>Gnathifera</taxon>
        <taxon>Rotifera</taxon>
        <taxon>Eurotatoria</taxon>
        <taxon>Bdelloidea</taxon>
        <taxon>Philodinida</taxon>
        <taxon>Philodinidae</taxon>
        <taxon>Didymodactylos</taxon>
    </lineage>
</organism>
<keyword evidence="6" id="KW-0406">Ion transport</keyword>
<dbReference type="AlphaFoldDB" id="A0A814WYR5"/>
<proteinExistence type="inferred from homology"/>
<dbReference type="InterPro" id="IPR027309">
    <property type="entry name" value="P2X_extracellular_dom_sf"/>
</dbReference>
<dbReference type="EMBL" id="CAJNOQ010008847">
    <property type="protein sequence ID" value="CAF1208345.1"/>
    <property type="molecule type" value="Genomic_DNA"/>
</dbReference>
<keyword evidence="8" id="KW-1071">Ligand-gated ion channel</keyword>
<feature type="transmembrane region" description="Helical" evidence="10">
    <location>
        <begin position="330"/>
        <end position="358"/>
    </location>
</feature>
<evidence type="ECO:0000313" key="11">
    <source>
        <dbReference type="EMBL" id="CAF1208345.1"/>
    </source>
</evidence>
<evidence type="ECO:0000256" key="8">
    <source>
        <dbReference type="ARBA" id="ARBA00023286"/>
    </source>
</evidence>
<dbReference type="PANTHER" id="PTHR10125">
    <property type="entry name" value="P2X PURINOCEPTOR"/>
    <property type="match status" value="1"/>
</dbReference>
<sequence>MSIYDKYCLKTLKSLLSNFRPLSEIFSYSNLSHALHNSVTKYRTPKLIQVKHITFAVALRVIQSLLLLYGVLDLLISNRGYQKRDSALISSITTKVKGIGFTPVPVDNADYVIPPSENNAVFIMTNFIQTEQTRSVCQESPTTQEATCYNDEMCKKFVSFPQAHGRWTGRCLTVENDTSKGGLCEIEGWCPVEDKTNRVIDQVLNFTIFIKNFVEFPTFNVVTKNFVDDMTPCIERNEEERKLMLKYGGVILIEINWDCNFDFKSKHCLPVYSFARLDLHLKDEEFSLGFNFRYASKRQIYSYKEYRTLKKAYGIRLILSSMGTGRKFDLMTLTLNVGSICALFGIATFICDILLLYVCKHARFYRNQVRDKVDLRVISNVHTITSTSLIEPENNDLSIRTSLTRPLVIDSTDISN</sequence>
<evidence type="ECO:0008006" key="14">
    <source>
        <dbReference type="Google" id="ProtNLM"/>
    </source>
</evidence>
<comment type="caution">
    <text evidence="11">The sequence shown here is derived from an EMBL/GenBank/DDBJ whole genome shotgun (WGS) entry which is preliminary data.</text>
</comment>
<evidence type="ECO:0000256" key="1">
    <source>
        <dbReference type="ARBA" id="ARBA00004308"/>
    </source>
</evidence>
<dbReference type="GO" id="GO:0001614">
    <property type="term" value="F:purinergic nucleotide receptor activity"/>
    <property type="evidence" value="ECO:0007669"/>
    <property type="project" value="InterPro"/>
</dbReference>
<evidence type="ECO:0000256" key="2">
    <source>
        <dbReference type="ARBA" id="ARBA00009848"/>
    </source>
</evidence>
<comment type="similarity">
    <text evidence="2">Belongs to the P2X receptor family.</text>
</comment>
<evidence type="ECO:0000256" key="4">
    <source>
        <dbReference type="ARBA" id="ARBA00022692"/>
    </source>
</evidence>
<dbReference type="PRINTS" id="PR01307">
    <property type="entry name" value="P2XRECEPTOR"/>
</dbReference>
<evidence type="ECO:0000313" key="13">
    <source>
        <dbReference type="Proteomes" id="UP000663829"/>
    </source>
</evidence>
<evidence type="ECO:0000256" key="10">
    <source>
        <dbReference type="SAM" id="Phobius"/>
    </source>
</evidence>
<evidence type="ECO:0000256" key="7">
    <source>
        <dbReference type="ARBA" id="ARBA00023136"/>
    </source>
</evidence>
<dbReference type="GO" id="GO:0004931">
    <property type="term" value="F:extracellularly ATP-gated monoatomic cation channel activity"/>
    <property type="evidence" value="ECO:0007669"/>
    <property type="project" value="InterPro"/>
</dbReference>
<evidence type="ECO:0000256" key="5">
    <source>
        <dbReference type="ARBA" id="ARBA00022989"/>
    </source>
</evidence>
<evidence type="ECO:0000256" key="3">
    <source>
        <dbReference type="ARBA" id="ARBA00022448"/>
    </source>
</evidence>
<dbReference type="EMBL" id="CAJOBC010008848">
    <property type="protein sequence ID" value="CAF3972468.1"/>
    <property type="molecule type" value="Genomic_DNA"/>
</dbReference>
<dbReference type="Proteomes" id="UP000681722">
    <property type="component" value="Unassembled WGS sequence"/>
</dbReference>
<keyword evidence="7 10" id="KW-0472">Membrane</keyword>
<protein>
    <recommendedName>
        <fullName evidence="14">P2X purinoceptor</fullName>
    </recommendedName>
</protein>
<dbReference type="OrthoDB" id="494673at2759"/>
<dbReference type="GO" id="GO:0070588">
    <property type="term" value="P:calcium ion transmembrane transport"/>
    <property type="evidence" value="ECO:0007669"/>
    <property type="project" value="TreeGrafter"/>
</dbReference>
<dbReference type="GO" id="GO:0033198">
    <property type="term" value="P:response to ATP"/>
    <property type="evidence" value="ECO:0007669"/>
    <property type="project" value="InterPro"/>
</dbReference>
<dbReference type="InterPro" id="IPR059116">
    <property type="entry name" value="P2X_receptor"/>
</dbReference>
<dbReference type="Proteomes" id="UP000663829">
    <property type="component" value="Unassembled WGS sequence"/>
</dbReference>
<dbReference type="GO" id="GO:0012505">
    <property type="term" value="C:endomembrane system"/>
    <property type="evidence" value="ECO:0007669"/>
    <property type="project" value="UniProtKB-SubCell"/>
</dbReference>
<keyword evidence="5 10" id="KW-1133">Transmembrane helix</keyword>
<keyword evidence="3" id="KW-0813">Transport</keyword>
<evidence type="ECO:0000256" key="6">
    <source>
        <dbReference type="ARBA" id="ARBA00023065"/>
    </source>
</evidence>
<dbReference type="Pfam" id="PF00864">
    <property type="entry name" value="P2X_receptor"/>
    <property type="match status" value="2"/>
</dbReference>
<dbReference type="InterPro" id="IPR001429">
    <property type="entry name" value="P2X_purnocptor"/>
</dbReference>
<keyword evidence="13" id="KW-1185">Reference proteome</keyword>
<accession>A0A814WYR5</accession>
<keyword evidence="4 10" id="KW-0812">Transmembrane</keyword>
<dbReference type="PANTHER" id="PTHR10125:SF31">
    <property type="entry name" value="P2X RECEPTOR E"/>
    <property type="match status" value="1"/>
</dbReference>
<gene>
    <name evidence="11" type="ORF">GPM918_LOCUS24079</name>
    <name evidence="12" type="ORF">SRO942_LOCUS24078</name>
</gene>
<dbReference type="Gene3D" id="2.60.490.10">
    <property type="entry name" value="atp-gated p2x4 ion channel domain"/>
    <property type="match status" value="1"/>
</dbReference>
<dbReference type="GO" id="GO:0005886">
    <property type="term" value="C:plasma membrane"/>
    <property type="evidence" value="ECO:0007669"/>
    <property type="project" value="InterPro"/>
</dbReference>